<dbReference type="Gene3D" id="3.30.300.110">
    <property type="entry name" value="Met-10+ protein-like domains"/>
    <property type="match status" value="1"/>
</dbReference>
<evidence type="ECO:0000313" key="12">
    <source>
        <dbReference type="Proteomes" id="UP000000752"/>
    </source>
</evidence>
<keyword evidence="12" id="KW-1185">Reference proteome</keyword>
<accession>O57855</accession>
<evidence type="ECO:0000313" key="11">
    <source>
        <dbReference type="EMBL" id="BAA29184.1"/>
    </source>
</evidence>
<proteinExistence type="predicted"/>
<dbReference type="PANTHER" id="PTHR23245">
    <property type="entry name" value="TRNA METHYLTRANSFERASE"/>
    <property type="match status" value="1"/>
</dbReference>
<dbReference type="SUPFAM" id="SSF53335">
    <property type="entry name" value="S-adenosyl-L-methionine-dependent methyltransferases"/>
    <property type="match status" value="1"/>
</dbReference>
<evidence type="ECO:0000256" key="3">
    <source>
        <dbReference type="ARBA" id="ARBA00022603"/>
    </source>
</evidence>
<dbReference type="EMBL" id="BA000001">
    <property type="protein sequence ID" value="BAA29184.1"/>
    <property type="molecule type" value="Genomic_DNA"/>
</dbReference>
<dbReference type="GO" id="GO:0002939">
    <property type="term" value="P:tRNA N1-guanine methylation"/>
    <property type="evidence" value="ECO:0007669"/>
    <property type="project" value="TreeGrafter"/>
</dbReference>
<feature type="domain" description="SAM-dependent methyltransferase TRM5/TYW2-type" evidence="10">
    <location>
        <begin position="50"/>
        <end position="296"/>
    </location>
</feature>
<keyword evidence="6" id="KW-0819">tRNA processing</keyword>
<evidence type="ECO:0000256" key="1">
    <source>
        <dbReference type="ARBA" id="ARBA00012807"/>
    </source>
</evidence>
<dbReference type="GO" id="GO:0052906">
    <property type="term" value="F:tRNA (guanine(37)-N1)-methyltransferase activity"/>
    <property type="evidence" value="ECO:0007669"/>
    <property type="project" value="UniProtKB-EC"/>
</dbReference>
<keyword evidence="4" id="KW-0808">Transferase</keyword>
<keyword evidence="2" id="KW-0963">Cytoplasm</keyword>
<dbReference type="FunFam" id="3.40.50.150:FF:000899">
    <property type="entry name" value="tRNA (guanine(37)-N1)/4-demethylwyosine(37)-methyltransferase Taw22"/>
    <property type="match status" value="1"/>
</dbReference>
<dbReference type="InterPro" id="IPR030382">
    <property type="entry name" value="MeTrfase_TRM5/TYW2"/>
</dbReference>
<dbReference type="Pfam" id="PF02475">
    <property type="entry name" value="TRM5-TYW2_MTfase"/>
    <property type="match status" value="1"/>
</dbReference>
<evidence type="ECO:0000256" key="4">
    <source>
        <dbReference type="ARBA" id="ARBA00022679"/>
    </source>
</evidence>
<dbReference type="InterPro" id="IPR056743">
    <property type="entry name" value="TRM5-TYW2-like_MTfase"/>
</dbReference>
<evidence type="ECO:0000256" key="6">
    <source>
        <dbReference type="ARBA" id="ARBA00022694"/>
    </source>
</evidence>
<dbReference type="AlphaFoldDB" id="O57855"/>
<reference evidence="11 12" key="1">
    <citation type="journal article" date="1998" name="DNA Res.">
        <title>Complete sequence and gene organization of the genome of a hyper-thermophilic archaebacterium, Pyrococcus horikoshii OT3.</title>
        <authorList>
            <person name="Kawarabayasi Y."/>
            <person name="Sawada M."/>
            <person name="Horikawa H."/>
            <person name="Haikawa Y."/>
            <person name="Hino Y."/>
            <person name="Yamamoto S."/>
            <person name="Sekine M."/>
            <person name="Baba S."/>
            <person name="Kosugi H."/>
            <person name="Hosoyama A."/>
            <person name="Nagai Y."/>
            <person name="Sakai M."/>
            <person name="Ogura K."/>
            <person name="Otuka R."/>
            <person name="Nakazawa H."/>
            <person name="Takamiya M."/>
            <person name="Ohfuku Y."/>
            <person name="Funahashi T."/>
            <person name="Tanaka T."/>
            <person name="Kudoh Y."/>
            <person name="Yamazaki J."/>
            <person name="Kushida N."/>
            <person name="Oguchi A."/>
            <person name="Aoki K."/>
            <person name="Nakamura Y."/>
            <person name="Robb T.F."/>
            <person name="Horikoshi K."/>
            <person name="Masuchi Y."/>
            <person name="Shizuya H."/>
            <person name="Kikuchi H."/>
        </authorList>
    </citation>
    <scope>NUCLEOTIDE SEQUENCE [LARGE SCALE GENOMIC DNA]</scope>
    <source>
        <strain evidence="12">ATCC 700860 / DSM 12428 / JCM 9974 / NBRC 100139 / OT-3</strain>
    </source>
</reference>
<dbReference type="PANTHER" id="PTHR23245:SF36">
    <property type="entry name" value="TRNA (GUANINE(37)-N1)-METHYLTRANSFERASE"/>
    <property type="match status" value="1"/>
</dbReference>
<dbReference type="Pfam" id="PF25133">
    <property type="entry name" value="TYW2_N_2"/>
    <property type="match status" value="1"/>
</dbReference>
<dbReference type="InterPro" id="IPR056744">
    <property type="entry name" value="TRM5/TYW2-like_N"/>
</dbReference>
<comment type="catalytic activity">
    <reaction evidence="9">
        <text>guanosine(37) in tRNA + S-adenosyl-L-methionine = N(1)-methylguanosine(37) in tRNA + S-adenosyl-L-homocysteine + H(+)</text>
        <dbReference type="Rhea" id="RHEA:36899"/>
        <dbReference type="Rhea" id="RHEA-COMP:10145"/>
        <dbReference type="Rhea" id="RHEA-COMP:10147"/>
        <dbReference type="ChEBI" id="CHEBI:15378"/>
        <dbReference type="ChEBI" id="CHEBI:57856"/>
        <dbReference type="ChEBI" id="CHEBI:59789"/>
        <dbReference type="ChEBI" id="CHEBI:73542"/>
        <dbReference type="ChEBI" id="CHEBI:74269"/>
        <dbReference type="EC" id="2.1.1.228"/>
    </reaction>
</comment>
<dbReference type="Gene3D" id="3.40.50.150">
    <property type="entry name" value="Vaccinia Virus protein VP39"/>
    <property type="match status" value="1"/>
</dbReference>
<evidence type="ECO:0000256" key="5">
    <source>
        <dbReference type="ARBA" id="ARBA00022691"/>
    </source>
</evidence>
<evidence type="ECO:0000256" key="7">
    <source>
        <dbReference type="ARBA" id="ARBA00029736"/>
    </source>
</evidence>
<dbReference type="KEGG" id="pho:PH0115"/>
<dbReference type="InterPro" id="IPR029063">
    <property type="entry name" value="SAM-dependent_MTases_sf"/>
</dbReference>
<protein>
    <recommendedName>
        <fullName evidence="1">tRNA (guanine(37)-N(1))-methyltransferase</fullName>
        <ecNumber evidence="1">2.1.1.228</ecNumber>
    </recommendedName>
    <alternativeName>
        <fullName evidence="7">M1G-methyltransferase</fullName>
    </alternativeName>
    <alternativeName>
        <fullName evidence="8">tRNA [GM37] methyltransferase</fullName>
    </alternativeName>
</protein>
<dbReference type="eggNOG" id="arCOG00033">
    <property type="taxonomic scope" value="Archaea"/>
</dbReference>
<dbReference type="EnsemblBacteria" id="BAA29184">
    <property type="protein sequence ID" value="BAA29184"/>
    <property type="gene ID" value="BAA29184"/>
</dbReference>
<evidence type="ECO:0000259" key="10">
    <source>
        <dbReference type="PROSITE" id="PS51684"/>
    </source>
</evidence>
<name>O57855_PYRHO</name>
<evidence type="ECO:0000256" key="2">
    <source>
        <dbReference type="ARBA" id="ARBA00022490"/>
    </source>
</evidence>
<evidence type="ECO:0000256" key="9">
    <source>
        <dbReference type="ARBA" id="ARBA00047783"/>
    </source>
</evidence>
<organism evidence="11 12">
    <name type="scientific">Pyrococcus horikoshii (strain ATCC 700860 / DSM 12428 / JCM 9974 / NBRC 100139 / OT-3)</name>
    <dbReference type="NCBI Taxonomy" id="70601"/>
    <lineage>
        <taxon>Archaea</taxon>
        <taxon>Methanobacteriati</taxon>
        <taxon>Methanobacteriota</taxon>
        <taxon>Thermococci</taxon>
        <taxon>Thermococcales</taxon>
        <taxon>Thermococcaceae</taxon>
        <taxon>Pyrococcus</taxon>
    </lineage>
</organism>
<dbReference type="PROSITE" id="PS51684">
    <property type="entry name" value="SAM_MT_TRM5_TYW2"/>
    <property type="match status" value="1"/>
</dbReference>
<dbReference type="EC" id="2.1.1.228" evidence="1"/>
<dbReference type="CDD" id="cd02440">
    <property type="entry name" value="AdoMet_MTases"/>
    <property type="match status" value="1"/>
</dbReference>
<dbReference type="GO" id="GO:0005737">
    <property type="term" value="C:cytoplasm"/>
    <property type="evidence" value="ECO:0007669"/>
    <property type="project" value="TreeGrafter"/>
</dbReference>
<gene>
    <name evidence="11" type="ordered locus">PH0115</name>
</gene>
<dbReference type="Proteomes" id="UP000000752">
    <property type="component" value="Chromosome"/>
</dbReference>
<sequence>MFPVVDDVKAKELGLEVVYNLELPLRPERQIYRNLEDLLPKDVVEKVGRLDIVGDIAIISIPDELMPRKGVIVEAIRKLYPKIKVIARRGFHTGVYRVRRLEVIWGENRLQTIHKENGVLLKIDLSKVFFNPRMKGERYRLAQLIKDGERILIPFAGVLPYALVIARFRKVDIVAVELNDEAVKLAQENVLLNKDKLKGKISIIHGDVFDVLPKLPSFDRVISPTPKGVDALALTLSKAKRFLHYYDFIHEDKLGEFKEKIIKECQKQGKECKVKVRKVADYKPHVYKVCADIEIK</sequence>
<dbReference type="PIR" id="A71232">
    <property type="entry name" value="A71232"/>
</dbReference>
<keyword evidence="5" id="KW-0949">S-adenosyl-L-methionine</keyword>
<dbReference type="STRING" id="70601.gene:9377023"/>
<evidence type="ECO:0000256" key="8">
    <source>
        <dbReference type="ARBA" id="ARBA00033392"/>
    </source>
</evidence>
<dbReference type="FunFam" id="3.30.300.110:FF:000001">
    <property type="entry name" value="tRNA (guanine(37)-N1)-methyltransferase"/>
    <property type="match status" value="1"/>
</dbReference>
<keyword evidence="3" id="KW-0489">Methyltransferase</keyword>